<keyword evidence="3 5" id="KW-1133">Transmembrane helix</keyword>
<evidence type="ECO:0000256" key="1">
    <source>
        <dbReference type="ARBA" id="ARBA00004141"/>
    </source>
</evidence>
<dbReference type="CDD" id="cd06261">
    <property type="entry name" value="TM_PBP2"/>
    <property type="match status" value="1"/>
</dbReference>
<keyword evidence="2 5" id="KW-0812">Transmembrane</keyword>
<dbReference type="SUPFAM" id="SSF161098">
    <property type="entry name" value="MetI-like"/>
    <property type="match status" value="1"/>
</dbReference>
<comment type="subcellular location">
    <subcellularLocation>
        <location evidence="1">Membrane</location>
        <topology evidence="1">Multi-pass membrane protein</topology>
    </subcellularLocation>
</comment>
<evidence type="ECO:0000259" key="6">
    <source>
        <dbReference type="PROSITE" id="PS50928"/>
    </source>
</evidence>
<dbReference type="GO" id="GO:0016020">
    <property type="term" value="C:membrane"/>
    <property type="evidence" value="ECO:0007669"/>
    <property type="project" value="UniProtKB-SubCell"/>
</dbReference>
<feature type="transmembrane region" description="Helical" evidence="5">
    <location>
        <begin position="305"/>
        <end position="325"/>
    </location>
</feature>
<dbReference type="EMBL" id="UOGA01000249">
    <property type="protein sequence ID" value="VAX23513.1"/>
    <property type="molecule type" value="Genomic_DNA"/>
</dbReference>
<dbReference type="Pfam" id="PF00528">
    <property type="entry name" value="BPD_transp_1"/>
    <property type="match status" value="1"/>
</dbReference>
<feature type="transmembrane region" description="Helical" evidence="5">
    <location>
        <begin position="156"/>
        <end position="177"/>
    </location>
</feature>
<feature type="domain" description="ABC transmembrane type-1" evidence="6">
    <location>
        <begin position="115"/>
        <end position="326"/>
    </location>
</feature>
<gene>
    <name evidence="7" type="ORF">MNBD_NITROSPINAE04-2270</name>
</gene>
<dbReference type="GO" id="GO:0055085">
    <property type="term" value="P:transmembrane transport"/>
    <property type="evidence" value="ECO:0007669"/>
    <property type="project" value="InterPro"/>
</dbReference>
<dbReference type="InterPro" id="IPR000515">
    <property type="entry name" value="MetI-like"/>
</dbReference>
<feature type="transmembrane region" description="Helical" evidence="5">
    <location>
        <begin position="121"/>
        <end position="144"/>
    </location>
</feature>
<keyword evidence="4 5" id="KW-0472">Membrane</keyword>
<evidence type="ECO:0000313" key="7">
    <source>
        <dbReference type="EMBL" id="VAX23513.1"/>
    </source>
</evidence>
<dbReference type="InterPro" id="IPR035906">
    <property type="entry name" value="MetI-like_sf"/>
</dbReference>
<feature type="transmembrane region" description="Helical" evidence="5">
    <location>
        <begin position="189"/>
        <end position="210"/>
    </location>
</feature>
<dbReference type="Gene3D" id="1.10.3720.10">
    <property type="entry name" value="MetI-like"/>
    <property type="match status" value="1"/>
</dbReference>
<sequence length="336" mass="37153">MSEIPITAEETKSFSSDRLIKRRKTEEKLAIGALFMGGVIAVGIVIAIFYFVLQEAYPLITDVDQRNEMSLYHDTENEEEFARNASVFQTLDNLLGQFMWQPISDQPLFSLWPLAVGTLKITLVAVAEGTVISFLTAIAIAFYLPRNLRYTVKIITELLAGIPSVVLGFLGLIYFATYMQTITGTTFRLNAFLAGTMLSLTVIPIMTTLFEDIYSSYSKEQIHAAKCCGMFDYQIITSIIIPATYGKVFAAGLLGFGRCFGETMIVLMCSGNAAIFSMDFASGARTFAATIGAEMGEVIVGDTHYSILFLLGLILILATFTINYLSQKLIRKWTYA</sequence>
<feature type="transmembrane region" description="Helical" evidence="5">
    <location>
        <begin position="231"/>
        <end position="254"/>
    </location>
</feature>
<evidence type="ECO:0000256" key="4">
    <source>
        <dbReference type="ARBA" id="ARBA00023136"/>
    </source>
</evidence>
<dbReference type="PROSITE" id="PS50928">
    <property type="entry name" value="ABC_TM1"/>
    <property type="match status" value="1"/>
</dbReference>
<dbReference type="AlphaFoldDB" id="A0A3B1CFK1"/>
<protein>
    <submittedName>
        <fullName evidence="7">Phosphate transport system permease protein PstC (TC 3.A.1.7.1)</fullName>
    </submittedName>
</protein>
<evidence type="ECO:0000256" key="5">
    <source>
        <dbReference type="SAM" id="Phobius"/>
    </source>
</evidence>
<proteinExistence type="predicted"/>
<dbReference type="PANTHER" id="PTHR42727">
    <property type="entry name" value="PHOSPHATE TRANSPORT SYSTEM PERMEASE PROTEIN"/>
    <property type="match status" value="1"/>
</dbReference>
<accession>A0A3B1CFK1</accession>
<reference evidence="7" key="1">
    <citation type="submission" date="2018-06" db="EMBL/GenBank/DDBJ databases">
        <authorList>
            <person name="Zhirakovskaya E."/>
        </authorList>
    </citation>
    <scope>NUCLEOTIDE SEQUENCE</scope>
</reference>
<evidence type="ECO:0000256" key="2">
    <source>
        <dbReference type="ARBA" id="ARBA00022692"/>
    </source>
</evidence>
<dbReference type="PANTHER" id="PTHR42727:SF1">
    <property type="entry name" value="PHOSPHATE TRANSPORT SYSTEM PERMEASE"/>
    <property type="match status" value="1"/>
</dbReference>
<organism evidence="7">
    <name type="scientific">hydrothermal vent metagenome</name>
    <dbReference type="NCBI Taxonomy" id="652676"/>
    <lineage>
        <taxon>unclassified sequences</taxon>
        <taxon>metagenomes</taxon>
        <taxon>ecological metagenomes</taxon>
    </lineage>
</organism>
<evidence type="ECO:0000256" key="3">
    <source>
        <dbReference type="ARBA" id="ARBA00022989"/>
    </source>
</evidence>
<feature type="transmembrane region" description="Helical" evidence="5">
    <location>
        <begin position="29"/>
        <end position="53"/>
    </location>
</feature>
<name>A0A3B1CFK1_9ZZZZ</name>